<evidence type="ECO:0000256" key="7">
    <source>
        <dbReference type="ARBA" id="ARBA00022679"/>
    </source>
</evidence>
<dbReference type="InterPro" id="IPR000462">
    <property type="entry name" value="CDP-OH_P_trans"/>
</dbReference>
<dbReference type="GO" id="GO:0046474">
    <property type="term" value="P:glycerophospholipid biosynthetic process"/>
    <property type="evidence" value="ECO:0007669"/>
    <property type="project" value="TreeGrafter"/>
</dbReference>
<evidence type="ECO:0000256" key="10">
    <source>
        <dbReference type="ARBA" id="ARBA00023098"/>
    </source>
</evidence>
<evidence type="ECO:0000313" key="18">
    <source>
        <dbReference type="EMBL" id="HFC92829.1"/>
    </source>
</evidence>
<sequence>MIFNLPIFLTLLRIFAIPLVIAFFYMGYPLAAATTFGLAGVTDWADGYYARKLGLESRFGAFLDPVADKLIVAVALILVVSQEANMWITVAACIIIGREIIISALREWMAESGQRSKVAVANIGKIKTVVQIFALIFLLYNQPLFGFPIREAGLILLAIATVLTVWSMVQYLQSAFKK</sequence>
<dbReference type="InterPro" id="IPR048254">
    <property type="entry name" value="CDP_ALCOHOL_P_TRANSF_CS"/>
</dbReference>
<dbReference type="InterPro" id="IPR050324">
    <property type="entry name" value="CDP-alcohol_PTase-I"/>
</dbReference>
<proteinExistence type="inferred from homology"/>
<feature type="transmembrane region" description="Helical" evidence="17">
    <location>
        <begin position="7"/>
        <end position="28"/>
    </location>
</feature>
<dbReference type="PANTHER" id="PTHR14269:SF62">
    <property type="entry name" value="CDP-DIACYLGLYCEROL--GLYCEROL-3-PHOSPHATE 3-PHOSPHATIDYLTRANSFERASE 1, CHLOROPLASTIC"/>
    <property type="match status" value="1"/>
</dbReference>
<protein>
    <recommendedName>
        <fullName evidence="5 15">CDP-diacylglycerol--glycerol-3-phosphate 3-phosphatidyltransferase</fullName>
        <ecNumber evidence="4 15">2.7.8.5</ecNumber>
    </recommendedName>
</protein>
<evidence type="ECO:0000256" key="9">
    <source>
        <dbReference type="ARBA" id="ARBA00022989"/>
    </source>
</evidence>
<dbReference type="GO" id="GO:0005886">
    <property type="term" value="C:plasma membrane"/>
    <property type="evidence" value="ECO:0007669"/>
    <property type="project" value="TreeGrafter"/>
</dbReference>
<evidence type="ECO:0000256" key="13">
    <source>
        <dbReference type="ARBA" id="ARBA00023264"/>
    </source>
</evidence>
<dbReference type="GO" id="GO:0008444">
    <property type="term" value="F:CDP-diacylglycerol-glycerol-3-phosphate 3-phosphatidyltransferase activity"/>
    <property type="evidence" value="ECO:0007669"/>
    <property type="project" value="UniProtKB-UniRule"/>
</dbReference>
<dbReference type="Pfam" id="PF01066">
    <property type="entry name" value="CDP-OH_P_transf"/>
    <property type="match status" value="1"/>
</dbReference>
<comment type="catalytic activity">
    <reaction evidence="14">
        <text>a CDP-1,2-diacyl-sn-glycerol + sn-glycerol 3-phosphate = a 1,2-diacyl-sn-glycero-3-phospho-(1'-sn-glycero-3'-phosphate) + CMP + H(+)</text>
        <dbReference type="Rhea" id="RHEA:12593"/>
        <dbReference type="ChEBI" id="CHEBI:15378"/>
        <dbReference type="ChEBI" id="CHEBI:57597"/>
        <dbReference type="ChEBI" id="CHEBI:58332"/>
        <dbReference type="ChEBI" id="CHEBI:60110"/>
        <dbReference type="ChEBI" id="CHEBI:60377"/>
        <dbReference type="EC" id="2.7.8.5"/>
    </reaction>
</comment>
<evidence type="ECO:0000256" key="12">
    <source>
        <dbReference type="ARBA" id="ARBA00023209"/>
    </source>
</evidence>
<organism evidence="18">
    <name type="scientific">Leucothrix mucor</name>
    <dbReference type="NCBI Taxonomy" id="45248"/>
    <lineage>
        <taxon>Bacteria</taxon>
        <taxon>Pseudomonadati</taxon>
        <taxon>Pseudomonadota</taxon>
        <taxon>Gammaproteobacteria</taxon>
        <taxon>Thiotrichales</taxon>
        <taxon>Thiotrichaceae</taxon>
        <taxon>Leucothrix</taxon>
    </lineage>
</organism>
<dbReference type="EMBL" id="DRMS01000317">
    <property type="protein sequence ID" value="HFC92829.1"/>
    <property type="molecule type" value="Genomic_DNA"/>
</dbReference>
<evidence type="ECO:0000256" key="17">
    <source>
        <dbReference type="SAM" id="Phobius"/>
    </source>
</evidence>
<dbReference type="InterPro" id="IPR004570">
    <property type="entry name" value="Phosphatidylglycerol_P_synth"/>
</dbReference>
<dbReference type="AlphaFoldDB" id="A0A7V2T3L2"/>
<feature type="transmembrane region" description="Helical" evidence="17">
    <location>
        <begin position="118"/>
        <end position="140"/>
    </location>
</feature>
<keyword evidence="12" id="KW-0594">Phospholipid biosynthesis</keyword>
<name>A0A7V2T3L2_LEUMU</name>
<keyword evidence="9 17" id="KW-1133">Transmembrane helix</keyword>
<keyword evidence="8 17" id="KW-0812">Transmembrane</keyword>
<evidence type="ECO:0000256" key="15">
    <source>
        <dbReference type="NCBIfam" id="TIGR00560"/>
    </source>
</evidence>
<comment type="similarity">
    <text evidence="3 16">Belongs to the CDP-alcohol phosphatidyltransferase class-I family.</text>
</comment>
<evidence type="ECO:0000256" key="16">
    <source>
        <dbReference type="RuleBase" id="RU003750"/>
    </source>
</evidence>
<comment type="pathway">
    <text evidence="2">Phospholipid metabolism; phosphatidylglycerol biosynthesis; phosphatidylglycerol from CDP-diacylglycerol: step 1/2.</text>
</comment>
<dbReference type="PROSITE" id="PS00379">
    <property type="entry name" value="CDP_ALCOHOL_P_TRANSF"/>
    <property type="match status" value="1"/>
</dbReference>
<evidence type="ECO:0000256" key="1">
    <source>
        <dbReference type="ARBA" id="ARBA00004141"/>
    </source>
</evidence>
<gene>
    <name evidence="18" type="primary">pgsA</name>
    <name evidence="18" type="ORF">ENJ51_08465</name>
</gene>
<evidence type="ECO:0000256" key="6">
    <source>
        <dbReference type="ARBA" id="ARBA00022516"/>
    </source>
</evidence>
<keyword evidence="10" id="KW-0443">Lipid metabolism</keyword>
<evidence type="ECO:0000256" key="3">
    <source>
        <dbReference type="ARBA" id="ARBA00010441"/>
    </source>
</evidence>
<dbReference type="PANTHER" id="PTHR14269">
    <property type="entry name" value="CDP-DIACYLGLYCEROL--GLYCEROL-3-PHOSPHATE 3-PHOSPHATIDYLTRANSFERASE-RELATED"/>
    <property type="match status" value="1"/>
</dbReference>
<evidence type="ECO:0000256" key="8">
    <source>
        <dbReference type="ARBA" id="ARBA00022692"/>
    </source>
</evidence>
<dbReference type="EC" id="2.7.8.5" evidence="4 15"/>
<comment type="caution">
    <text evidence="18">The sequence shown here is derived from an EMBL/GenBank/DDBJ whole genome shotgun (WGS) entry which is preliminary data.</text>
</comment>
<evidence type="ECO:0000256" key="2">
    <source>
        <dbReference type="ARBA" id="ARBA00005042"/>
    </source>
</evidence>
<evidence type="ECO:0000256" key="4">
    <source>
        <dbReference type="ARBA" id="ARBA00013170"/>
    </source>
</evidence>
<keyword evidence="7 16" id="KW-0808">Transferase</keyword>
<keyword evidence="11 17" id="KW-0472">Membrane</keyword>
<dbReference type="Gene3D" id="1.20.120.1760">
    <property type="match status" value="1"/>
</dbReference>
<evidence type="ECO:0000256" key="11">
    <source>
        <dbReference type="ARBA" id="ARBA00023136"/>
    </source>
</evidence>
<feature type="transmembrane region" description="Helical" evidence="17">
    <location>
        <begin position="152"/>
        <end position="172"/>
    </location>
</feature>
<keyword evidence="6" id="KW-0444">Lipid biosynthesis</keyword>
<evidence type="ECO:0000256" key="14">
    <source>
        <dbReference type="ARBA" id="ARBA00048586"/>
    </source>
</evidence>
<dbReference type="InterPro" id="IPR043130">
    <property type="entry name" value="CDP-OH_PTrfase_TM_dom"/>
</dbReference>
<feature type="transmembrane region" description="Helical" evidence="17">
    <location>
        <begin position="70"/>
        <end position="97"/>
    </location>
</feature>
<dbReference type="Proteomes" id="UP000885750">
    <property type="component" value="Unassembled WGS sequence"/>
</dbReference>
<dbReference type="PIRSF" id="PIRSF000847">
    <property type="entry name" value="Phos_ph_gly_syn"/>
    <property type="match status" value="1"/>
</dbReference>
<dbReference type="NCBIfam" id="TIGR00560">
    <property type="entry name" value="pgsA"/>
    <property type="match status" value="1"/>
</dbReference>
<keyword evidence="13" id="KW-1208">Phospholipid metabolism</keyword>
<evidence type="ECO:0000256" key="5">
    <source>
        <dbReference type="ARBA" id="ARBA00014944"/>
    </source>
</evidence>
<reference evidence="18" key="1">
    <citation type="journal article" date="2020" name="mSystems">
        <title>Genome- and Community-Level Interaction Insights into Carbon Utilization and Element Cycling Functions of Hydrothermarchaeota in Hydrothermal Sediment.</title>
        <authorList>
            <person name="Zhou Z."/>
            <person name="Liu Y."/>
            <person name="Xu W."/>
            <person name="Pan J."/>
            <person name="Luo Z.H."/>
            <person name="Li M."/>
        </authorList>
    </citation>
    <scope>NUCLEOTIDE SEQUENCE [LARGE SCALE GENOMIC DNA]</scope>
    <source>
        <strain evidence="18">HyVt-493</strain>
    </source>
</reference>
<comment type="subcellular location">
    <subcellularLocation>
        <location evidence="1">Membrane</location>
        <topology evidence="1">Multi-pass membrane protein</topology>
    </subcellularLocation>
</comment>
<accession>A0A7V2T3L2</accession>